<dbReference type="AlphaFoldDB" id="A0A0C9N8G9"/>
<dbReference type="Proteomes" id="UP000032025">
    <property type="component" value="Unassembled WGS sequence"/>
</dbReference>
<evidence type="ECO:0000313" key="2">
    <source>
        <dbReference type="Proteomes" id="UP000032025"/>
    </source>
</evidence>
<accession>A0A0C9N8G9</accession>
<comment type="caution">
    <text evidence="1">The sequence shown here is derived from an EMBL/GenBank/DDBJ whole genome shotgun (WGS) entry which is preliminary data.</text>
</comment>
<sequence length="67" mass="6931">MNTALFMHCLGLASLTVMGGAGAIAIATIFSELDENWHRITAALRGEGGFALMDECPSDSTTSQGVA</sequence>
<gene>
    <name evidence="1" type="ORF">SP6_10_00270</name>
</gene>
<name>A0A0C9N8G9_SPHPI</name>
<dbReference type="EMBL" id="BBJS01000010">
    <property type="protein sequence ID" value="GAN12447.1"/>
    <property type="molecule type" value="Genomic_DNA"/>
</dbReference>
<keyword evidence="2" id="KW-1185">Reference proteome</keyword>
<reference evidence="1 2" key="1">
    <citation type="submission" date="2014-08" db="EMBL/GenBank/DDBJ databases">
        <title>Whole genome shotgun sequence of Sphingomonas paucimobilis NBRC 13935.</title>
        <authorList>
            <person name="Hosoyama A."/>
            <person name="Hashimoto M."/>
            <person name="Hosoyama Y."/>
            <person name="Noguchi M."/>
            <person name="Uohara A."/>
            <person name="Ohji S."/>
            <person name="Katano-Makiyama Y."/>
            <person name="Ichikawa N."/>
            <person name="Kimura A."/>
            <person name="Yamazoe A."/>
            <person name="Fujita N."/>
        </authorList>
    </citation>
    <scope>NUCLEOTIDE SEQUENCE [LARGE SCALE GENOMIC DNA]</scope>
    <source>
        <strain evidence="1 2">NBRC 13935</strain>
    </source>
</reference>
<evidence type="ECO:0000313" key="1">
    <source>
        <dbReference type="EMBL" id="GAN12447.1"/>
    </source>
</evidence>
<proteinExistence type="predicted"/>
<organism evidence="1 2">
    <name type="scientific">Sphingomonas paucimobilis NBRC 13935</name>
    <dbReference type="NCBI Taxonomy" id="1219050"/>
    <lineage>
        <taxon>Bacteria</taxon>
        <taxon>Pseudomonadati</taxon>
        <taxon>Pseudomonadota</taxon>
        <taxon>Alphaproteobacteria</taxon>
        <taxon>Sphingomonadales</taxon>
        <taxon>Sphingomonadaceae</taxon>
        <taxon>Sphingomonas</taxon>
    </lineage>
</organism>
<protein>
    <submittedName>
        <fullName evidence="1">DNA, contig: SP610</fullName>
    </submittedName>
</protein>